<organism evidence="3 4">
    <name type="scientific">Fulvimarina endophytica</name>
    <dbReference type="NCBI Taxonomy" id="2293836"/>
    <lineage>
        <taxon>Bacteria</taxon>
        <taxon>Pseudomonadati</taxon>
        <taxon>Pseudomonadota</taxon>
        <taxon>Alphaproteobacteria</taxon>
        <taxon>Hyphomicrobiales</taxon>
        <taxon>Aurantimonadaceae</taxon>
        <taxon>Fulvimarina</taxon>
    </lineage>
</organism>
<evidence type="ECO:0000313" key="3">
    <source>
        <dbReference type="EMBL" id="RFC65204.1"/>
    </source>
</evidence>
<accession>A0A371X7Z9</accession>
<reference evidence="3 4" key="1">
    <citation type="submission" date="2018-08" db="EMBL/GenBank/DDBJ databases">
        <title>Fulvimarina sp. 85, whole genome shotgun sequence.</title>
        <authorList>
            <person name="Tuo L."/>
        </authorList>
    </citation>
    <scope>NUCLEOTIDE SEQUENCE [LARGE SCALE GENOMIC DNA]</scope>
    <source>
        <strain evidence="3 4">85</strain>
    </source>
</reference>
<dbReference type="InterPro" id="IPR045599">
    <property type="entry name" value="DUF6456"/>
</dbReference>
<gene>
    <name evidence="3" type="ORF">DYI37_04990</name>
</gene>
<proteinExistence type="predicted"/>
<evidence type="ECO:0000313" key="4">
    <source>
        <dbReference type="Proteomes" id="UP000264310"/>
    </source>
</evidence>
<feature type="compositionally biased region" description="Polar residues" evidence="1">
    <location>
        <begin position="48"/>
        <end position="58"/>
    </location>
</feature>
<dbReference type="EMBL" id="QURL01000002">
    <property type="protein sequence ID" value="RFC65204.1"/>
    <property type="molecule type" value="Genomic_DNA"/>
</dbReference>
<name>A0A371X7Z9_9HYPH</name>
<sequence length="163" mass="18033">MSFRSESDWAIARLSRARGRDAPFLTRPEYEAGERLRMDFERGRMAPSVTQRWDTQPTAKGGARQGADLSDTAIDARARLAAAIEAAGPELKELLLDVVCHLKGLEEVERERRWPARSAKMLLKVGLAILARHYGLAERPAGRAGALRSWRDTDARPAIGGGR</sequence>
<comment type="caution">
    <text evidence="3">The sequence shown here is derived from an EMBL/GenBank/DDBJ whole genome shotgun (WGS) entry which is preliminary data.</text>
</comment>
<dbReference type="AlphaFoldDB" id="A0A371X7Z9"/>
<dbReference type="Proteomes" id="UP000264310">
    <property type="component" value="Unassembled WGS sequence"/>
</dbReference>
<evidence type="ECO:0000259" key="2">
    <source>
        <dbReference type="Pfam" id="PF20057"/>
    </source>
</evidence>
<feature type="domain" description="DUF6456" evidence="2">
    <location>
        <begin position="10"/>
        <end position="135"/>
    </location>
</feature>
<dbReference type="Pfam" id="PF20057">
    <property type="entry name" value="DUF6456"/>
    <property type="match status" value="1"/>
</dbReference>
<dbReference type="OrthoDB" id="7476630at2"/>
<dbReference type="RefSeq" id="WP_116682101.1">
    <property type="nucleotide sequence ID" value="NZ_QURL01000002.1"/>
</dbReference>
<protein>
    <recommendedName>
        <fullName evidence="2">DUF6456 domain-containing protein</fullName>
    </recommendedName>
</protein>
<feature type="region of interest" description="Disordered" evidence="1">
    <location>
        <begin position="47"/>
        <end position="68"/>
    </location>
</feature>
<keyword evidence="4" id="KW-1185">Reference proteome</keyword>
<evidence type="ECO:0000256" key="1">
    <source>
        <dbReference type="SAM" id="MobiDB-lite"/>
    </source>
</evidence>